<evidence type="ECO:0000256" key="1">
    <source>
        <dbReference type="SAM" id="MobiDB-lite"/>
    </source>
</evidence>
<dbReference type="InterPro" id="IPR015897">
    <property type="entry name" value="CHK_kinase-like"/>
</dbReference>
<reference evidence="2" key="1">
    <citation type="submission" date="2020-11" db="EMBL/GenBank/DDBJ databases">
        <authorList>
            <person name="Tran Van P."/>
        </authorList>
    </citation>
    <scope>NUCLEOTIDE SEQUENCE</scope>
</reference>
<dbReference type="OrthoDB" id="6380646at2759"/>
<dbReference type="PANTHER" id="PTHR11012">
    <property type="entry name" value="PROTEIN KINASE-LIKE DOMAIN-CONTAINING"/>
    <property type="match status" value="1"/>
</dbReference>
<dbReference type="SUPFAM" id="SSF56112">
    <property type="entry name" value="Protein kinase-like (PK-like)"/>
    <property type="match status" value="1"/>
</dbReference>
<feature type="region of interest" description="Disordered" evidence="1">
    <location>
        <begin position="387"/>
        <end position="407"/>
    </location>
</feature>
<feature type="compositionally biased region" description="Basic and acidic residues" evidence="1">
    <location>
        <begin position="396"/>
        <end position="407"/>
    </location>
</feature>
<sequence>MDGAFRFVPQSLEDITVSWIQGDVLGGLQIPEPFEVLNLKMHGVDRENGFMSLAGKLEVDVRLRNSGQIVKYNLFVKMVPPDKIHREFVRRLGAFEREIHVYTVLLDQIRAVQNRWDRNPTILEPSWPKLYHSCEDPIGRVSVLVLEDLSSQGFRRCDRRRCFDYDHLLLVFKALARSHALAFNVKSRMGVEEMLLKNRIILDDPLRETFQYLLDDSSEWALRVLIERKETGLAKKFQSYRERHKNRLSKHLECLLQRPHRLRVFCHGDIWSNNILFKYETKANTPVPIDVKLVDLQLVRYTHPCVDLVVFIYRSSDSVMREAKLSELLRGYYDQFFQVLRQLGTPLTRSDYTFEELVSDFDAFREVGLITSLFFIRLHLEEGGSDSPWLDQQEDQPQKEAETEKTRISREAVNRAIDLIRECTQQGTI</sequence>
<gene>
    <name evidence="2" type="ORF">CTOB1V02_LOCUS7023</name>
</gene>
<dbReference type="AlphaFoldDB" id="A0A7R8ZPB4"/>
<dbReference type="Gene3D" id="3.90.1200.10">
    <property type="match status" value="1"/>
</dbReference>
<accession>A0A7R8ZPB4</accession>
<organism evidence="2">
    <name type="scientific">Cyprideis torosa</name>
    <dbReference type="NCBI Taxonomy" id="163714"/>
    <lineage>
        <taxon>Eukaryota</taxon>
        <taxon>Metazoa</taxon>
        <taxon>Ecdysozoa</taxon>
        <taxon>Arthropoda</taxon>
        <taxon>Crustacea</taxon>
        <taxon>Oligostraca</taxon>
        <taxon>Ostracoda</taxon>
        <taxon>Podocopa</taxon>
        <taxon>Podocopida</taxon>
        <taxon>Cytherocopina</taxon>
        <taxon>Cytheroidea</taxon>
        <taxon>Cytherideidae</taxon>
        <taxon>Cyprideis</taxon>
    </lineage>
</organism>
<dbReference type="SMART" id="SM00587">
    <property type="entry name" value="CHK"/>
    <property type="match status" value="1"/>
</dbReference>
<dbReference type="InterPro" id="IPR004119">
    <property type="entry name" value="EcKL"/>
</dbReference>
<dbReference type="EMBL" id="OB661896">
    <property type="protein sequence ID" value="CAD7229150.1"/>
    <property type="molecule type" value="Genomic_DNA"/>
</dbReference>
<dbReference type="InterPro" id="IPR011009">
    <property type="entry name" value="Kinase-like_dom_sf"/>
</dbReference>
<dbReference type="Pfam" id="PF02958">
    <property type="entry name" value="EcKL"/>
    <property type="match status" value="1"/>
</dbReference>
<dbReference type="PANTHER" id="PTHR11012:SF30">
    <property type="entry name" value="PROTEIN KINASE-LIKE DOMAIN-CONTAINING"/>
    <property type="match status" value="1"/>
</dbReference>
<evidence type="ECO:0000313" key="2">
    <source>
        <dbReference type="EMBL" id="CAD7229150.1"/>
    </source>
</evidence>
<name>A0A7R8ZPB4_9CRUS</name>
<protein>
    <submittedName>
        <fullName evidence="2">Uncharacterized protein</fullName>
    </submittedName>
</protein>
<proteinExistence type="predicted"/>